<dbReference type="AlphaFoldDB" id="A0A2P2J534"/>
<dbReference type="GO" id="GO:0015996">
    <property type="term" value="P:chlorophyll catabolic process"/>
    <property type="evidence" value="ECO:0007669"/>
    <property type="project" value="TreeGrafter"/>
</dbReference>
<dbReference type="Pfam" id="PF06405">
    <property type="entry name" value="RCC_reductase"/>
    <property type="match status" value="1"/>
</dbReference>
<dbReference type="GO" id="GO:0051743">
    <property type="term" value="F:red chlorophyll catabolite reductase activity"/>
    <property type="evidence" value="ECO:0007669"/>
    <property type="project" value="InterPro"/>
</dbReference>
<organism evidence="1">
    <name type="scientific">Rhizophora mucronata</name>
    <name type="common">Asiatic mangrove</name>
    <dbReference type="NCBI Taxonomy" id="61149"/>
    <lineage>
        <taxon>Eukaryota</taxon>
        <taxon>Viridiplantae</taxon>
        <taxon>Streptophyta</taxon>
        <taxon>Embryophyta</taxon>
        <taxon>Tracheophyta</taxon>
        <taxon>Spermatophyta</taxon>
        <taxon>Magnoliopsida</taxon>
        <taxon>eudicotyledons</taxon>
        <taxon>Gunneridae</taxon>
        <taxon>Pentapetalae</taxon>
        <taxon>rosids</taxon>
        <taxon>fabids</taxon>
        <taxon>Malpighiales</taxon>
        <taxon>Rhizophoraceae</taxon>
        <taxon>Rhizophora</taxon>
    </lineage>
</organism>
<proteinExistence type="predicted"/>
<dbReference type="PANTHER" id="PTHR34685:SF2">
    <property type="entry name" value="RED CHLOROPHYLL CATABOLITE REDUCTASE, CHLOROPLASTIC"/>
    <property type="match status" value="1"/>
</dbReference>
<accession>A0A2P2J534</accession>
<name>A0A2P2J534_RHIMU</name>
<dbReference type="Gene3D" id="3.40.1500.20">
    <property type="match status" value="1"/>
</dbReference>
<dbReference type="EMBL" id="GGEC01008099">
    <property type="protein sequence ID" value="MBW88582.1"/>
    <property type="molecule type" value="Transcribed_RNA"/>
</dbReference>
<dbReference type="PANTHER" id="PTHR34685">
    <property type="entry name" value="RED CHLOROPHYLL CATABOLITE REDUCTASE, CHLOROPLASTIC"/>
    <property type="match status" value="1"/>
</dbReference>
<sequence>MAVSFCSISLSPLSLPCHCVSFPPRRLSKTRTQITSASSISSSPASSHMDLHGQKLLEFPFVSAPHRDMMVDLVSTVENRLGSQLLSCTLPPEAQHCQNETGTAQASLRIRSGQEPSLVITDFILNFSETPLLKLAALSILNSKLNFKDSCNYNSCPLLLNFIEI</sequence>
<reference evidence="1" key="1">
    <citation type="submission" date="2018-02" db="EMBL/GenBank/DDBJ databases">
        <title>Rhizophora mucronata_Transcriptome.</title>
        <authorList>
            <person name="Meera S.P."/>
            <person name="Sreeshan A."/>
            <person name="Augustine A."/>
        </authorList>
    </citation>
    <scope>NUCLEOTIDE SEQUENCE</scope>
    <source>
        <tissue evidence="1">Leaf</tissue>
    </source>
</reference>
<evidence type="ECO:0000313" key="1">
    <source>
        <dbReference type="EMBL" id="MBW88582.1"/>
    </source>
</evidence>
<protein>
    <submittedName>
        <fullName evidence="1">Uncharacterized protein</fullName>
    </submittedName>
</protein>
<dbReference type="InterPro" id="IPR009439">
    <property type="entry name" value="RCC_reductase"/>
</dbReference>
<dbReference type="GO" id="GO:0009507">
    <property type="term" value="C:chloroplast"/>
    <property type="evidence" value="ECO:0007669"/>
    <property type="project" value="TreeGrafter"/>
</dbReference>